<name>A0A936YUF6_9HYPH</name>
<dbReference type="Pfam" id="PF12697">
    <property type="entry name" value="Abhydrolase_6"/>
    <property type="match status" value="1"/>
</dbReference>
<dbReference type="InterPro" id="IPR050266">
    <property type="entry name" value="AB_hydrolase_sf"/>
</dbReference>
<dbReference type="EMBL" id="JAEQNC010000008">
    <property type="protein sequence ID" value="MBL0373411.1"/>
    <property type="molecule type" value="Genomic_DNA"/>
</dbReference>
<dbReference type="PANTHER" id="PTHR43798">
    <property type="entry name" value="MONOACYLGLYCEROL LIPASE"/>
    <property type="match status" value="1"/>
</dbReference>
<dbReference type="Proteomes" id="UP000633219">
    <property type="component" value="Unassembled WGS sequence"/>
</dbReference>
<keyword evidence="3" id="KW-1185">Reference proteome</keyword>
<evidence type="ECO:0000313" key="3">
    <source>
        <dbReference type="Proteomes" id="UP000633219"/>
    </source>
</evidence>
<dbReference type="InterPro" id="IPR000073">
    <property type="entry name" value="AB_hydrolase_1"/>
</dbReference>
<dbReference type="SUPFAM" id="SSF53474">
    <property type="entry name" value="alpha/beta-Hydrolases"/>
    <property type="match status" value="1"/>
</dbReference>
<evidence type="ECO:0000259" key="1">
    <source>
        <dbReference type="Pfam" id="PF12697"/>
    </source>
</evidence>
<comment type="caution">
    <text evidence="2">The sequence shown here is derived from an EMBL/GenBank/DDBJ whole genome shotgun (WGS) entry which is preliminary data.</text>
</comment>
<dbReference type="GO" id="GO:0016787">
    <property type="term" value="F:hydrolase activity"/>
    <property type="evidence" value="ECO:0007669"/>
    <property type="project" value="UniProtKB-KW"/>
</dbReference>
<dbReference type="AlphaFoldDB" id="A0A936YUF6"/>
<evidence type="ECO:0000313" key="2">
    <source>
        <dbReference type="EMBL" id="MBL0373411.1"/>
    </source>
</evidence>
<sequence>MTSEQYKESGAGPAVIFNHGTLMDYTMFDPQLAFLAANGYRAISQNSRVLLGKATPHTLVDLADDTAALGEKLGLSSYVVAGMSTGAFMAVDFGLKYLDRADGFIIIEGQACAYPEDAQIAFDAEFEKFNVDGMVSRERAEWAAPFCFGEYTYANNPGLVDHWIDHWTTKIPSRAVWAQGASWVHKPDLTERLREIDKPVLIIHAAGDMPVPIERAYSMLEKLPDATLVKVPKSGHTSNLENAEVVNYAILGFLDRIYKRRSRT</sequence>
<proteinExistence type="predicted"/>
<protein>
    <submittedName>
        <fullName evidence="2">Alpha/beta hydrolase</fullName>
    </submittedName>
</protein>
<dbReference type="InterPro" id="IPR029058">
    <property type="entry name" value="AB_hydrolase_fold"/>
</dbReference>
<dbReference type="RefSeq" id="WP_201659850.1">
    <property type="nucleotide sequence ID" value="NZ_JAEQNC010000008.1"/>
</dbReference>
<feature type="domain" description="AB hydrolase-1" evidence="1">
    <location>
        <begin position="19"/>
        <end position="246"/>
    </location>
</feature>
<gene>
    <name evidence="2" type="ORF">JJB09_15345</name>
</gene>
<reference evidence="2" key="1">
    <citation type="submission" date="2021-01" db="EMBL/GenBank/DDBJ databases">
        <title>Rhizobium sp. strain KVB221 16S ribosomal RNA gene Genome sequencing and assembly.</title>
        <authorList>
            <person name="Kang M."/>
        </authorList>
    </citation>
    <scope>NUCLEOTIDE SEQUENCE</scope>
    <source>
        <strain evidence="2">KVB221</strain>
    </source>
</reference>
<accession>A0A936YUF6</accession>
<organism evidence="2 3">
    <name type="scientific">Rhizobium setariae</name>
    <dbReference type="NCBI Taxonomy" id="2801340"/>
    <lineage>
        <taxon>Bacteria</taxon>
        <taxon>Pseudomonadati</taxon>
        <taxon>Pseudomonadota</taxon>
        <taxon>Alphaproteobacteria</taxon>
        <taxon>Hyphomicrobiales</taxon>
        <taxon>Rhizobiaceae</taxon>
        <taxon>Rhizobium/Agrobacterium group</taxon>
        <taxon>Rhizobium</taxon>
    </lineage>
</organism>
<keyword evidence="2" id="KW-0378">Hydrolase</keyword>
<dbReference type="Gene3D" id="3.40.50.1820">
    <property type="entry name" value="alpha/beta hydrolase"/>
    <property type="match status" value="1"/>
</dbReference>